<dbReference type="GO" id="GO:0005524">
    <property type="term" value="F:ATP binding"/>
    <property type="evidence" value="ECO:0007669"/>
    <property type="project" value="UniProtKB-KW"/>
</dbReference>
<dbReference type="InterPro" id="IPR027417">
    <property type="entry name" value="P-loop_NTPase"/>
</dbReference>
<dbReference type="Gene3D" id="3.40.50.300">
    <property type="entry name" value="P-loop containing nucleotide triphosphate hydrolases"/>
    <property type="match status" value="1"/>
</dbReference>
<dbReference type="Pfam" id="PF02954">
    <property type="entry name" value="HTH_8"/>
    <property type="match status" value="1"/>
</dbReference>
<sequence>MTGIWGVAFISQENQEGPLKNIVGQSAAIRRIKDLILQVADTDLSVVIYGESGVGKEVVARTLYACSHRARGPFVKVNCAAIPGDLLESELFGYERGAFTGAERAKPGKFELANGGVIFLDEIGDLPHSLQSKLLQVLQDQEFCRLGGQREIKVDVWVISATNHDLEKEVEEGKFRQDLYYRLNVIKVHVPPLRERKEDIPLLCDYFVKLYRNKYNVPDFELPRYLLDLFMQYHWPGNVRELENYIKRLVVLGDFEEVEREIRSFQRALKPQTPPVTVEDETAHKIALELARAEQGQVALKEVKKRVVALVEKRIIDIVLRQTEGNKRQAANLLGISYKALLYKIREFEEMGL</sequence>
<dbReference type="PROSITE" id="PS00688">
    <property type="entry name" value="SIGMA54_INTERACT_3"/>
    <property type="match status" value="1"/>
</dbReference>
<evidence type="ECO:0000259" key="5">
    <source>
        <dbReference type="PROSITE" id="PS50045"/>
    </source>
</evidence>
<dbReference type="PANTHER" id="PTHR32071:SF57">
    <property type="entry name" value="C4-DICARBOXYLATE TRANSPORT TRANSCRIPTIONAL REGULATORY PROTEIN DCTD"/>
    <property type="match status" value="1"/>
</dbReference>
<dbReference type="PANTHER" id="PTHR32071">
    <property type="entry name" value="TRANSCRIPTIONAL REGULATORY PROTEIN"/>
    <property type="match status" value="1"/>
</dbReference>
<dbReference type="FunFam" id="3.40.50.300:FF:000006">
    <property type="entry name" value="DNA-binding transcriptional regulator NtrC"/>
    <property type="match status" value="1"/>
</dbReference>
<dbReference type="SUPFAM" id="SSF46689">
    <property type="entry name" value="Homeodomain-like"/>
    <property type="match status" value="1"/>
</dbReference>
<dbReference type="InterPro" id="IPR002078">
    <property type="entry name" value="Sigma_54_int"/>
</dbReference>
<dbReference type="PRINTS" id="PR01590">
    <property type="entry name" value="HTHFIS"/>
</dbReference>
<keyword evidence="2" id="KW-0067">ATP-binding</keyword>
<keyword evidence="1" id="KW-0547">Nucleotide-binding</keyword>
<dbReference type="Pfam" id="PF25601">
    <property type="entry name" value="AAA_lid_14"/>
    <property type="match status" value="1"/>
</dbReference>
<evidence type="ECO:0000256" key="1">
    <source>
        <dbReference type="ARBA" id="ARBA00022741"/>
    </source>
</evidence>
<evidence type="ECO:0000313" key="6">
    <source>
        <dbReference type="EMBL" id="HHI97097.1"/>
    </source>
</evidence>
<reference evidence="6" key="1">
    <citation type="journal article" date="2020" name="mSystems">
        <title>Genome- and Community-Level Interaction Insights into Carbon Utilization and Element Cycling Functions of Hydrothermarchaeota in Hydrothermal Sediment.</title>
        <authorList>
            <person name="Zhou Z."/>
            <person name="Liu Y."/>
            <person name="Xu W."/>
            <person name="Pan J."/>
            <person name="Luo Z.H."/>
            <person name="Li M."/>
        </authorList>
    </citation>
    <scope>NUCLEOTIDE SEQUENCE [LARGE SCALE GENOMIC DNA]</scope>
    <source>
        <strain evidence="6">HyVt-533</strain>
    </source>
</reference>
<dbReference type="SMART" id="SM00382">
    <property type="entry name" value="AAA"/>
    <property type="match status" value="1"/>
</dbReference>
<evidence type="ECO:0000256" key="4">
    <source>
        <dbReference type="ARBA" id="ARBA00023163"/>
    </source>
</evidence>
<proteinExistence type="predicted"/>
<dbReference type="GO" id="GO:0043565">
    <property type="term" value="F:sequence-specific DNA binding"/>
    <property type="evidence" value="ECO:0007669"/>
    <property type="project" value="InterPro"/>
</dbReference>
<organism evidence="6">
    <name type="scientific">Thermodesulfatator atlanticus</name>
    <dbReference type="NCBI Taxonomy" id="501497"/>
    <lineage>
        <taxon>Bacteria</taxon>
        <taxon>Pseudomonadati</taxon>
        <taxon>Thermodesulfobacteriota</taxon>
        <taxon>Thermodesulfobacteria</taxon>
        <taxon>Thermodesulfobacteriales</taxon>
        <taxon>Thermodesulfatatoraceae</taxon>
        <taxon>Thermodesulfatator</taxon>
    </lineage>
</organism>
<protein>
    <submittedName>
        <fullName evidence="6">Sigma-54-dependent Fis family transcriptional regulator</fullName>
    </submittedName>
</protein>
<dbReference type="InterPro" id="IPR009057">
    <property type="entry name" value="Homeodomain-like_sf"/>
</dbReference>
<dbReference type="Gene3D" id="1.10.10.60">
    <property type="entry name" value="Homeodomain-like"/>
    <property type="match status" value="1"/>
</dbReference>
<dbReference type="Pfam" id="PF00158">
    <property type="entry name" value="Sigma54_activat"/>
    <property type="match status" value="1"/>
</dbReference>
<dbReference type="InterPro" id="IPR058031">
    <property type="entry name" value="AAA_lid_NorR"/>
</dbReference>
<dbReference type="InterPro" id="IPR002197">
    <property type="entry name" value="HTH_Fis"/>
</dbReference>
<dbReference type="InterPro" id="IPR025662">
    <property type="entry name" value="Sigma_54_int_dom_ATP-bd_1"/>
</dbReference>
<dbReference type="InterPro" id="IPR003593">
    <property type="entry name" value="AAA+_ATPase"/>
</dbReference>
<keyword evidence="4" id="KW-0804">Transcription</keyword>
<name>A0A7V5U2F8_9BACT</name>
<accession>A0A7V5U2F8</accession>
<keyword evidence="3" id="KW-0805">Transcription regulation</keyword>
<feature type="domain" description="Sigma-54 factor interaction" evidence="5">
    <location>
        <begin position="22"/>
        <end position="251"/>
    </location>
</feature>
<dbReference type="Proteomes" id="UP000886101">
    <property type="component" value="Unassembled WGS sequence"/>
</dbReference>
<dbReference type="Gene3D" id="1.10.8.60">
    <property type="match status" value="1"/>
</dbReference>
<dbReference type="GO" id="GO:0006355">
    <property type="term" value="P:regulation of DNA-templated transcription"/>
    <property type="evidence" value="ECO:0007669"/>
    <property type="project" value="InterPro"/>
</dbReference>
<evidence type="ECO:0000256" key="2">
    <source>
        <dbReference type="ARBA" id="ARBA00022840"/>
    </source>
</evidence>
<dbReference type="InterPro" id="IPR025944">
    <property type="entry name" value="Sigma_54_int_dom_CS"/>
</dbReference>
<dbReference type="EMBL" id="DROK01000133">
    <property type="protein sequence ID" value="HHI97097.1"/>
    <property type="molecule type" value="Genomic_DNA"/>
</dbReference>
<comment type="caution">
    <text evidence="6">The sequence shown here is derived from an EMBL/GenBank/DDBJ whole genome shotgun (WGS) entry which is preliminary data.</text>
</comment>
<dbReference type="PROSITE" id="PS00675">
    <property type="entry name" value="SIGMA54_INTERACT_1"/>
    <property type="match status" value="1"/>
</dbReference>
<evidence type="ECO:0000256" key="3">
    <source>
        <dbReference type="ARBA" id="ARBA00023015"/>
    </source>
</evidence>
<dbReference type="CDD" id="cd00009">
    <property type="entry name" value="AAA"/>
    <property type="match status" value="1"/>
</dbReference>
<dbReference type="SUPFAM" id="SSF52540">
    <property type="entry name" value="P-loop containing nucleoside triphosphate hydrolases"/>
    <property type="match status" value="1"/>
</dbReference>
<gene>
    <name evidence="6" type="ORF">ENJ96_04525</name>
</gene>
<dbReference type="PROSITE" id="PS50045">
    <property type="entry name" value="SIGMA54_INTERACT_4"/>
    <property type="match status" value="1"/>
</dbReference>
<dbReference type="AlphaFoldDB" id="A0A7V5U2F8"/>